<protein>
    <submittedName>
        <fullName evidence="1">Uncharacterized protein</fullName>
    </submittedName>
</protein>
<organism evidence="1 2">
    <name type="scientific">Avena sativa</name>
    <name type="common">Oat</name>
    <dbReference type="NCBI Taxonomy" id="4498"/>
    <lineage>
        <taxon>Eukaryota</taxon>
        <taxon>Viridiplantae</taxon>
        <taxon>Streptophyta</taxon>
        <taxon>Embryophyta</taxon>
        <taxon>Tracheophyta</taxon>
        <taxon>Spermatophyta</taxon>
        <taxon>Magnoliopsida</taxon>
        <taxon>Liliopsida</taxon>
        <taxon>Poales</taxon>
        <taxon>Poaceae</taxon>
        <taxon>BOP clade</taxon>
        <taxon>Pooideae</taxon>
        <taxon>Poodae</taxon>
        <taxon>Poeae</taxon>
        <taxon>Poeae Chloroplast Group 1 (Aveneae type)</taxon>
        <taxon>Aveninae</taxon>
        <taxon>Avena</taxon>
    </lineage>
</organism>
<accession>A0ACD5VM99</accession>
<dbReference type="Proteomes" id="UP001732700">
    <property type="component" value="Chromosome 3C"/>
</dbReference>
<reference evidence="1" key="2">
    <citation type="submission" date="2025-09" db="UniProtKB">
        <authorList>
            <consortium name="EnsemblPlants"/>
        </authorList>
    </citation>
    <scope>IDENTIFICATION</scope>
</reference>
<name>A0ACD5VM99_AVESA</name>
<evidence type="ECO:0000313" key="1">
    <source>
        <dbReference type="EnsemblPlants" id="AVESA.00010b.r2.3CG0452310.1.CDS"/>
    </source>
</evidence>
<keyword evidence="2" id="KW-1185">Reference proteome</keyword>
<sequence length="415" mass="45650">MFGHEGTSMGTKEKEGGTLEQKVVEEGPAECNKTRDPNRRSGGGTLDKLLSTFAGLWQPTSKATSEGRDGLLWWHNLVQCQAGEVSVAVMQANNLLEDQCCVESGSPLGTVIGVFDGHGGPATACFARDHLLHNLQEAVSGGVQGMTADAIMKAILATEEGFMALVSSLWETKPSLAAVGTCCLLGVVCQGTLFVANLGNCRAVLGKVGRAGQIIAEQLSSDHNASEEGVRKELMAQHPDDPHILVLKHNVWRVKGIIQVSRSIGDAYLKHHHFNREPLPAKFRLEKPFSRPLLSAIPSIVSRSIEPSDRFVIFASDGLWEHLSNEKAVEIVRNHGRAGISRRLIDQVVREVARKQEMRYKDLIRIDRGVRRHFHDDITVVVLFIDHGLLVEDHAQGHRAISIRSSDYHYVRPVR</sequence>
<evidence type="ECO:0000313" key="2">
    <source>
        <dbReference type="Proteomes" id="UP001732700"/>
    </source>
</evidence>
<proteinExistence type="predicted"/>
<dbReference type="EnsemblPlants" id="AVESA.00010b.r2.3CG0452310.1">
    <property type="protein sequence ID" value="AVESA.00010b.r2.3CG0452310.1.CDS"/>
    <property type="gene ID" value="AVESA.00010b.r2.3CG0452310"/>
</dbReference>
<reference evidence="1" key="1">
    <citation type="submission" date="2021-05" db="EMBL/GenBank/DDBJ databases">
        <authorList>
            <person name="Scholz U."/>
            <person name="Mascher M."/>
            <person name="Fiebig A."/>
        </authorList>
    </citation>
    <scope>NUCLEOTIDE SEQUENCE [LARGE SCALE GENOMIC DNA]</scope>
</reference>